<gene>
    <name evidence="1" type="ORF">C4A13_04575</name>
</gene>
<dbReference type="AlphaFoldDB" id="A0A370V9Y2"/>
<dbReference type="EMBL" id="QONO01000061">
    <property type="protein sequence ID" value="RDR28195.1"/>
    <property type="molecule type" value="Genomic_DNA"/>
</dbReference>
<dbReference type="Gene3D" id="4.10.410.40">
    <property type="match status" value="1"/>
</dbReference>
<accession>A0A370V9Y2</accession>
<dbReference type="RefSeq" id="WP_115439761.1">
    <property type="nucleotide sequence ID" value="NZ_QONN01000073.1"/>
</dbReference>
<evidence type="ECO:0000313" key="1">
    <source>
        <dbReference type="EMBL" id="RDR28195.1"/>
    </source>
</evidence>
<protein>
    <submittedName>
        <fullName evidence="1">Uncharacterized protein</fullName>
    </submittedName>
</protein>
<reference evidence="1 2" key="1">
    <citation type="submission" date="2018-06" db="EMBL/GenBank/DDBJ databases">
        <title>Recombination Drives Gene Content and Phenotype Evolution in Wild Type E. coli Strains.</title>
        <authorList>
            <person name="Field C.M."/>
            <person name="Silander O.K."/>
            <person name="Van Nimwegen E."/>
        </authorList>
    </citation>
    <scope>NUCLEOTIDE SEQUENCE [LARGE SCALE GENOMIC DNA]</scope>
    <source>
        <strain evidence="1 2">SC344</strain>
    </source>
</reference>
<dbReference type="Proteomes" id="UP000254454">
    <property type="component" value="Unassembled WGS sequence"/>
</dbReference>
<sequence>MAFITNNTSVWINTDTLNSDPKSKGFKEVLELSGFPSFGHSTATLAIETYDSEFIEKVAGDSTYGDVTITVNWVPAKHKFLDDIVKSRQLVQMKVEIPDEGQNDLTVNYALYNGYLASVSTSGDYDSVTSRSYVFTPNEQLSAGILDSTIVPLNRGDWGVGANGIEFPSYQGRDGNAFIKIPGAGSPTGTDVLGINNLDSNFGTQLVISKTGTPIIYVRNYGASMGAWYKVYTSADKPTLAELGAASSASLADYVPITRTINSKPLTGNITLLASDIADVYSKTYIDQNVVPKVFQLNGHALSGTALNLVAADILDVYSQTQVDTSFVKKTTTVNGLSLSQNITLTAAQLPDMASIVFTNNTYVPKTYLINNKPLTGTNIQLVAADIPDVYSRTQSNDLFALRITTINGYALNSNIVLNFDDVGTYSKKQIDDKDKVLKEEIDTKVTIVDDILKLNTLVNNSLEIDLSDSKTTFTVTLSQPTSNFSVLNASGNDKKSQTFQVFIKQGTGANKISWPTNILWSYGRVPVLTFTKDSTDVFQFVTVDGGSTWYGSLLMADMK</sequence>
<name>A0A370V9Y2_9ESCH</name>
<comment type="caution">
    <text evidence="1">The sequence shown here is derived from an EMBL/GenBank/DDBJ whole genome shotgun (WGS) entry which is preliminary data.</text>
</comment>
<proteinExistence type="predicted"/>
<evidence type="ECO:0000313" key="2">
    <source>
        <dbReference type="Proteomes" id="UP000254454"/>
    </source>
</evidence>
<organism evidence="1 2">
    <name type="scientific">Escherichia marmotae</name>
    <dbReference type="NCBI Taxonomy" id="1499973"/>
    <lineage>
        <taxon>Bacteria</taxon>
        <taxon>Pseudomonadati</taxon>
        <taxon>Pseudomonadota</taxon>
        <taxon>Gammaproteobacteria</taxon>
        <taxon>Enterobacterales</taxon>
        <taxon>Enterobacteriaceae</taxon>
        <taxon>Escherichia</taxon>
    </lineage>
</organism>